<dbReference type="PANTHER" id="PTHR10151">
    <property type="entry name" value="ECTONUCLEOTIDE PYROPHOSPHATASE/PHOSPHODIESTERASE"/>
    <property type="match status" value="1"/>
</dbReference>
<keyword evidence="2" id="KW-1185">Reference proteome</keyword>
<dbReference type="Pfam" id="PF01663">
    <property type="entry name" value="Phosphodiest"/>
    <property type="match status" value="1"/>
</dbReference>
<reference evidence="1 2" key="1">
    <citation type="submission" date="2020-01" db="EMBL/GenBank/DDBJ databases">
        <title>Whole genome sequence of Heliobacterium gestii DSM 11169.</title>
        <authorList>
            <person name="Kyndt J.A."/>
            <person name="Meyer T.E."/>
        </authorList>
    </citation>
    <scope>NUCLEOTIDE SEQUENCE [LARGE SCALE GENOMIC DNA]</scope>
    <source>
        <strain evidence="1 2">DSM 11169</strain>
    </source>
</reference>
<dbReference type="EMBL" id="WXEX01000009">
    <property type="protein sequence ID" value="MZP43680.1"/>
    <property type="molecule type" value="Genomic_DNA"/>
</dbReference>
<organism evidence="1 2">
    <name type="scientific">Heliomicrobium gestii</name>
    <name type="common">Heliobacterium gestii</name>
    <dbReference type="NCBI Taxonomy" id="2699"/>
    <lineage>
        <taxon>Bacteria</taxon>
        <taxon>Bacillati</taxon>
        <taxon>Bacillota</taxon>
        <taxon>Clostridia</taxon>
        <taxon>Eubacteriales</taxon>
        <taxon>Heliobacteriaceae</taxon>
        <taxon>Heliomicrobium</taxon>
    </lineage>
</organism>
<sequence length="279" mass="31413">MLTHKVILVLIDGLHYGTACSQMGYLHHLVENHLAARLLIRSELPSLSRPLYEVLLTGTPPSVNGITCNHFQGMSSQESLFHLTRRQGLRNGAAAFYWISELYNRYPFDRKNDRFQGFDQEAFLPIQHGCFYHDEAYPDSHVFADGELLRRLFDPAFLLIHPMGVDHAGHLFGADSKEYRGQVIQMDGLLAEYAPRWLSEGYQVLVTSDHGMNRDGCHGGTGPDERQVPLFAIGSAFRAGRWEEAKSQLIIAPLLCTLLGIAPADGMMPLRQSDLDFMR</sequence>
<evidence type="ECO:0000313" key="2">
    <source>
        <dbReference type="Proteomes" id="UP000471031"/>
    </source>
</evidence>
<proteinExistence type="predicted"/>
<dbReference type="InterPro" id="IPR002591">
    <property type="entry name" value="Phosphodiest/P_Trfase"/>
</dbReference>
<name>A0A845LFH0_HELGE</name>
<dbReference type="AlphaFoldDB" id="A0A845LFH0"/>
<evidence type="ECO:0000313" key="1">
    <source>
        <dbReference type="EMBL" id="MZP43680.1"/>
    </source>
</evidence>
<gene>
    <name evidence="1" type="ORF">GTO89_11570</name>
</gene>
<protein>
    <submittedName>
        <fullName evidence="1">Nucleotide pyrophosphatase</fullName>
    </submittedName>
</protein>
<dbReference type="OrthoDB" id="8580666at2"/>
<accession>A0A845LFH0</accession>
<dbReference type="Gene3D" id="3.40.720.10">
    <property type="entry name" value="Alkaline Phosphatase, subunit A"/>
    <property type="match status" value="1"/>
</dbReference>
<dbReference type="GO" id="GO:0016787">
    <property type="term" value="F:hydrolase activity"/>
    <property type="evidence" value="ECO:0007669"/>
    <property type="project" value="UniProtKB-ARBA"/>
</dbReference>
<dbReference type="SUPFAM" id="SSF53649">
    <property type="entry name" value="Alkaline phosphatase-like"/>
    <property type="match status" value="1"/>
</dbReference>
<dbReference type="PANTHER" id="PTHR10151:SF120">
    <property type="entry name" value="BIS(5'-ADENOSYL)-TRIPHOSPHATASE"/>
    <property type="match status" value="1"/>
</dbReference>
<dbReference type="Proteomes" id="UP000471031">
    <property type="component" value="Unassembled WGS sequence"/>
</dbReference>
<dbReference type="InterPro" id="IPR017850">
    <property type="entry name" value="Alkaline_phosphatase_core_sf"/>
</dbReference>
<comment type="caution">
    <text evidence="1">The sequence shown here is derived from an EMBL/GenBank/DDBJ whole genome shotgun (WGS) entry which is preliminary data.</text>
</comment>